<feature type="region of interest" description="Disordered" evidence="1">
    <location>
        <begin position="24"/>
        <end position="87"/>
    </location>
</feature>
<reference evidence="2" key="1">
    <citation type="submission" date="2015-05" db="UniProtKB">
        <authorList>
            <consortium name="EnsemblMetazoa"/>
        </authorList>
    </citation>
    <scope>IDENTIFICATION</scope>
</reference>
<evidence type="ECO:0000313" key="3">
    <source>
        <dbReference type="Proteomes" id="UP000015103"/>
    </source>
</evidence>
<dbReference type="EnsemblMetazoa" id="RPRC013859-RA">
    <property type="protein sequence ID" value="RPRC013859-PA"/>
    <property type="gene ID" value="RPRC013859"/>
</dbReference>
<dbReference type="AlphaFoldDB" id="T1IC39"/>
<dbReference type="VEuPathDB" id="VectorBase:RPRC013859"/>
<dbReference type="Proteomes" id="UP000015103">
    <property type="component" value="Unassembled WGS sequence"/>
</dbReference>
<feature type="compositionally biased region" description="Low complexity" evidence="1">
    <location>
        <begin position="24"/>
        <end position="33"/>
    </location>
</feature>
<keyword evidence="3" id="KW-1185">Reference proteome</keyword>
<evidence type="ECO:0000256" key="1">
    <source>
        <dbReference type="SAM" id="MobiDB-lite"/>
    </source>
</evidence>
<feature type="compositionally biased region" description="Polar residues" evidence="1">
    <location>
        <begin position="54"/>
        <end position="72"/>
    </location>
</feature>
<sequence length="450" mass="51126">MDKITSSDRFKQLRLNIVGSKYSNNLKSLSNSESRSKKPTRMKLIKESERISGSKCTLRNKTLSEKPSQSNRGEPAIGSDRRQASICHRDDSKNYKNVEKINKLVGKNERDSSGFLKPVNPAPRRIVLEPFTNEHLQSTKDQSSFLKRVNAESNRTTHEPFVIEQLNIFNDLKQRIIDTNLFDEAIPQNVATKDRIQSWLHSLQDTSKLPESRAETLENSSRILSVLPESTLNNEGEKKNPAFMLKDWTVIKGSSETELFVSGVLIDMRSRKVLEQKHRSSNVIEKSGDNFVKTVCCIYQLCGDFIEGNDMPQVIKKYFENGKFPDDWKTIAIKWHSLNSALFKNVTGTSNRNISKRILEAIQSKSPPGCGNDVPKGNIEKIRNATTRATLNSETPIQLISLTNYSQLREVSYDGMGSKLEVSWISKKDVETKVTGRSREGRRVTWKDNL</sequence>
<dbReference type="InParanoid" id="T1IC39"/>
<proteinExistence type="predicted"/>
<evidence type="ECO:0000313" key="2">
    <source>
        <dbReference type="EnsemblMetazoa" id="RPRC013859-PA"/>
    </source>
</evidence>
<dbReference type="HOGENOM" id="CLU_608774_0_0_1"/>
<protein>
    <submittedName>
        <fullName evidence="2">Uncharacterized protein</fullName>
    </submittedName>
</protein>
<organism evidence="2 3">
    <name type="scientific">Rhodnius prolixus</name>
    <name type="common">Triatomid bug</name>
    <dbReference type="NCBI Taxonomy" id="13249"/>
    <lineage>
        <taxon>Eukaryota</taxon>
        <taxon>Metazoa</taxon>
        <taxon>Ecdysozoa</taxon>
        <taxon>Arthropoda</taxon>
        <taxon>Hexapoda</taxon>
        <taxon>Insecta</taxon>
        <taxon>Pterygota</taxon>
        <taxon>Neoptera</taxon>
        <taxon>Paraneoptera</taxon>
        <taxon>Hemiptera</taxon>
        <taxon>Heteroptera</taxon>
        <taxon>Panheteroptera</taxon>
        <taxon>Cimicomorpha</taxon>
        <taxon>Reduviidae</taxon>
        <taxon>Triatominae</taxon>
        <taxon>Rhodnius</taxon>
    </lineage>
</organism>
<dbReference type="EMBL" id="ACPB03017886">
    <property type="status" value="NOT_ANNOTATED_CDS"/>
    <property type="molecule type" value="Genomic_DNA"/>
</dbReference>
<name>T1IC39_RHOPR</name>
<accession>T1IC39</accession>